<accession>A0A068SM25</accession>
<evidence type="ECO:0000259" key="1">
    <source>
        <dbReference type="Pfam" id="PF22513"/>
    </source>
</evidence>
<reference evidence="3" key="1">
    <citation type="journal article" date="2014" name="BMC Genomics">
        <title>Genome sequencing of two Neorhizobium galegae strains reveals a noeT gene responsible for the unusual acetylation of the nodulation factors.</title>
        <authorList>
            <person name="Osterman J."/>
            <person name="Marsh J."/>
            <person name="Laine P.K."/>
            <person name="Zeng Z."/>
            <person name="Alatalo E."/>
            <person name="Sullivan J.T."/>
            <person name="Young J.P."/>
            <person name="Thomas-Oates J."/>
            <person name="Paulin L."/>
            <person name="Lindstrom K."/>
        </authorList>
    </citation>
    <scope>NUCLEOTIDE SEQUENCE [LARGE SCALE GENOMIC DNA]</scope>
    <source>
        <strain evidence="3">HAMBI 540</strain>
    </source>
</reference>
<dbReference type="InterPro" id="IPR053853">
    <property type="entry name" value="FitA-like_RHH"/>
</dbReference>
<dbReference type="Pfam" id="PF22513">
    <property type="entry name" value="FitA-like_RHH"/>
    <property type="match status" value="1"/>
</dbReference>
<dbReference type="GO" id="GO:0006355">
    <property type="term" value="P:regulation of DNA-templated transcription"/>
    <property type="evidence" value="ECO:0007669"/>
    <property type="project" value="InterPro"/>
</dbReference>
<proteinExistence type="predicted"/>
<dbReference type="InterPro" id="IPR010985">
    <property type="entry name" value="Ribbon_hlx_hlx"/>
</dbReference>
<dbReference type="eggNOG" id="COG4691">
    <property type="taxonomic scope" value="Bacteria"/>
</dbReference>
<dbReference type="HOGENOM" id="CLU_168829_4_0_5"/>
<dbReference type="InterPro" id="IPR013321">
    <property type="entry name" value="Arc_rbn_hlx_hlx"/>
</dbReference>
<sequence length="93" mass="10170">MNAITIRNLSDEASRALEARAIRNGTTAEAEIEQILEEVLLSKEPIAQQPSQAAKPLKLGTALWELGQEFGGLELDITRDPAPIRPASFSIRM</sequence>
<dbReference type="Gene3D" id="1.10.1220.10">
    <property type="entry name" value="Met repressor-like"/>
    <property type="match status" value="1"/>
</dbReference>
<dbReference type="AlphaFoldDB" id="A0A068SM25"/>
<name>A0A068SM25_NEOGA</name>
<dbReference type="Proteomes" id="UP000028181">
    <property type="component" value="Chromosome I"/>
</dbReference>
<organism evidence="2 3">
    <name type="scientific">Neorhizobium galegae bv. orientalis str. HAMBI 540</name>
    <dbReference type="NCBI Taxonomy" id="1028800"/>
    <lineage>
        <taxon>Bacteria</taxon>
        <taxon>Pseudomonadati</taxon>
        <taxon>Pseudomonadota</taxon>
        <taxon>Alphaproteobacteria</taxon>
        <taxon>Hyphomicrobiales</taxon>
        <taxon>Rhizobiaceae</taxon>
        <taxon>Rhizobium/Agrobacterium group</taxon>
        <taxon>Neorhizobium</taxon>
    </lineage>
</organism>
<gene>
    <name evidence="2" type="ORF">RG540_CH11050</name>
</gene>
<feature type="domain" description="Antitoxin FitA-like ribbon-helix-helix" evidence="1">
    <location>
        <begin position="3"/>
        <end position="39"/>
    </location>
</feature>
<evidence type="ECO:0000313" key="3">
    <source>
        <dbReference type="Proteomes" id="UP000028181"/>
    </source>
</evidence>
<keyword evidence="3" id="KW-1185">Reference proteome</keyword>
<evidence type="ECO:0000313" key="2">
    <source>
        <dbReference type="EMBL" id="CDN47293.1"/>
    </source>
</evidence>
<dbReference type="SUPFAM" id="SSF47598">
    <property type="entry name" value="Ribbon-helix-helix"/>
    <property type="match status" value="1"/>
</dbReference>
<protein>
    <submittedName>
        <fullName evidence="2">Putative plasmid stability protein</fullName>
    </submittedName>
</protein>
<dbReference type="EMBL" id="HG938353">
    <property type="protein sequence ID" value="CDN47293.1"/>
    <property type="molecule type" value="Genomic_DNA"/>
</dbReference>
<dbReference type="KEGG" id="ngg:RG540_CH11050"/>
<dbReference type="PATRIC" id="fig|1028800.3.peg.1122"/>
<dbReference type="OrthoDB" id="2389872at2"/>